<evidence type="ECO:0000256" key="6">
    <source>
        <dbReference type="PROSITE-ProRule" id="PRU00169"/>
    </source>
</evidence>
<dbReference type="SUPFAM" id="SSF46894">
    <property type="entry name" value="C-terminal effector domain of the bipartite response regulators"/>
    <property type="match status" value="1"/>
</dbReference>
<sequence>MQGPGRTDTVLVIDDEPDTLRMLTAVLEAAEISVLVATSGQGALDLLGHIIPDLILIDAVMPGLDGFETTVRIKANPAWAGVPVIFMTGLTESEHVVEAFEVGGTDYVRKPVNHSELLARLRVHMAQGRAMHASVASLDATGRQMVATDRNGNLLWCTPGAEQVIDRVAGGWNRAAGALPAALRDPVGNLLARPDLSGATTRIDLRGAGSLELVVVAQYRENEVLIRLNELNPERDVLRLGERLGLTQRESEVLLWVSYGKASSDISLVLEISPRTVQKHLERIYEKLGVETRSAAAAIAIRAIGQ</sequence>
<dbReference type="GO" id="GO:0005829">
    <property type="term" value="C:cytosol"/>
    <property type="evidence" value="ECO:0007669"/>
    <property type="project" value="TreeGrafter"/>
</dbReference>
<feature type="modified residue" description="4-aspartylphosphate" evidence="6">
    <location>
        <position position="58"/>
    </location>
</feature>
<dbReference type="InterPro" id="IPR036388">
    <property type="entry name" value="WH-like_DNA-bd_sf"/>
</dbReference>
<dbReference type="PANTHER" id="PTHR48111">
    <property type="entry name" value="REGULATOR OF RPOS"/>
    <property type="match status" value="1"/>
</dbReference>
<evidence type="ECO:0000259" key="8">
    <source>
        <dbReference type="PROSITE" id="PS50110"/>
    </source>
</evidence>
<evidence type="ECO:0000256" key="5">
    <source>
        <dbReference type="ARBA" id="ARBA00023163"/>
    </source>
</evidence>
<keyword evidence="2" id="KW-0902">Two-component regulatory system</keyword>
<feature type="domain" description="Response regulatory" evidence="8">
    <location>
        <begin position="9"/>
        <end position="125"/>
    </location>
</feature>
<dbReference type="Gene3D" id="1.10.10.10">
    <property type="entry name" value="Winged helix-like DNA-binding domain superfamily/Winged helix DNA-binding domain"/>
    <property type="match status" value="1"/>
</dbReference>
<keyword evidence="10" id="KW-1185">Reference proteome</keyword>
<dbReference type="InterPro" id="IPR001789">
    <property type="entry name" value="Sig_transdc_resp-reg_receiver"/>
</dbReference>
<dbReference type="GO" id="GO:0032993">
    <property type="term" value="C:protein-DNA complex"/>
    <property type="evidence" value="ECO:0007669"/>
    <property type="project" value="TreeGrafter"/>
</dbReference>
<name>A0A7X1FTS7_9SPHN</name>
<keyword evidence="3" id="KW-0805">Transcription regulation</keyword>
<dbReference type="RefSeq" id="WP_185665144.1">
    <property type="nucleotide sequence ID" value="NZ_JACLAW010000012.1"/>
</dbReference>
<evidence type="ECO:0000256" key="2">
    <source>
        <dbReference type="ARBA" id="ARBA00023012"/>
    </source>
</evidence>
<protein>
    <submittedName>
        <fullName evidence="9">Response regulator</fullName>
    </submittedName>
</protein>
<dbReference type="Gene3D" id="3.40.50.2300">
    <property type="match status" value="1"/>
</dbReference>
<dbReference type="PRINTS" id="PR00038">
    <property type="entry name" value="HTHLUXR"/>
</dbReference>
<dbReference type="AlphaFoldDB" id="A0A7X1FTS7"/>
<dbReference type="CDD" id="cd06170">
    <property type="entry name" value="LuxR_C_like"/>
    <property type="match status" value="1"/>
</dbReference>
<evidence type="ECO:0000313" key="9">
    <source>
        <dbReference type="EMBL" id="MBC2666850.1"/>
    </source>
</evidence>
<dbReference type="SMART" id="SM00421">
    <property type="entry name" value="HTH_LUXR"/>
    <property type="match status" value="1"/>
</dbReference>
<dbReference type="Pfam" id="PF00072">
    <property type="entry name" value="Response_reg"/>
    <property type="match status" value="1"/>
</dbReference>
<dbReference type="InterPro" id="IPR011006">
    <property type="entry name" value="CheY-like_superfamily"/>
</dbReference>
<keyword evidence="1 6" id="KW-0597">Phosphoprotein</keyword>
<dbReference type="Pfam" id="PF00196">
    <property type="entry name" value="GerE"/>
    <property type="match status" value="1"/>
</dbReference>
<dbReference type="GO" id="GO:0000976">
    <property type="term" value="F:transcription cis-regulatory region binding"/>
    <property type="evidence" value="ECO:0007669"/>
    <property type="project" value="TreeGrafter"/>
</dbReference>
<evidence type="ECO:0000259" key="7">
    <source>
        <dbReference type="PROSITE" id="PS50043"/>
    </source>
</evidence>
<dbReference type="PROSITE" id="PS50043">
    <property type="entry name" value="HTH_LUXR_2"/>
    <property type="match status" value="1"/>
</dbReference>
<organism evidence="9 10">
    <name type="scientific">Novosphingobium flavum</name>
    <dbReference type="NCBI Taxonomy" id="1778672"/>
    <lineage>
        <taxon>Bacteria</taxon>
        <taxon>Pseudomonadati</taxon>
        <taxon>Pseudomonadota</taxon>
        <taxon>Alphaproteobacteria</taxon>
        <taxon>Sphingomonadales</taxon>
        <taxon>Sphingomonadaceae</taxon>
        <taxon>Novosphingobium</taxon>
    </lineage>
</organism>
<dbReference type="InterPro" id="IPR016032">
    <property type="entry name" value="Sig_transdc_resp-reg_C-effctor"/>
</dbReference>
<dbReference type="EMBL" id="JACLAW010000012">
    <property type="protein sequence ID" value="MBC2666850.1"/>
    <property type="molecule type" value="Genomic_DNA"/>
</dbReference>
<comment type="caution">
    <text evidence="9">The sequence shown here is derived from an EMBL/GenBank/DDBJ whole genome shotgun (WGS) entry which is preliminary data.</text>
</comment>
<keyword evidence="4" id="KW-0238">DNA-binding</keyword>
<dbReference type="SMART" id="SM00448">
    <property type="entry name" value="REC"/>
    <property type="match status" value="1"/>
</dbReference>
<evidence type="ECO:0000256" key="4">
    <source>
        <dbReference type="ARBA" id="ARBA00023125"/>
    </source>
</evidence>
<dbReference type="GO" id="GO:0006355">
    <property type="term" value="P:regulation of DNA-templated transcription"/>
    <property type="evidence" value="ECO:0007669"/>
    <property type="project" value="InterPro"/>
</dbReference>
<keyword evidence="5" id="KW-0804">Transcription</keyword>
<dbReference type="SUPFAM" id="SSF52172">
    <property type="entry name" value="CheY-like"/>
    <property type="match status" value="1"/>
</dbReference>
<dbReference type="Proteomes" id="UP000566813">
    <property type="component" value="Unassembled WGS sequence"/>
</dbReference>
<accession>A0A7X1FTS7</accession>
<dbReference type="PROSITE" id="PS00622">
    <property type="entry name" value="HTH_LUXR_1"/>
    <property type="match status" value="1"/>
</dbReference>
<reference evidence="9 10" key="1">
    <citation type="submission" date="2020-08" db="EMBL/GenBank/DDBJ databases">
        <title>The genome sequence of type strain Novosphingobium flavum NBRC 111647.</title>
        <authorList>
            <person name="Liu Y."/>
        </authorList>
    </citation>
    <scope>NUCLEOTIDE SEQUENCE [LARGE SCALE GENOMIC DNA]</scope>
    <source>
        <strain evidence="9 10">NBRC 111647</strain>
    </source>
</reference>
<feature type="domain" description="HTH luxR-type" evidence="7">
    <location>
        <begin position="239"/>
        <end position="304"/>
    </location>
</feature>
<proteinExistence type="predicted"/>
<dbReference type="GO" id="GO:0000156">
    <property type="term" value="F:phosphorelay response regulator activity"/>
    <property type="evidence" value="ECO:0007669"/>
    <property type="project" value="TreeGrafter"/>
</dbReference>
<dbReference type="PROSITE" id="PS50110">
    <property type="entry name" value="RESPONSE_REGULATORY"/>
    <property type="match status" value="1"/>
</dbReference>
<gene>
    <name evidence="9" type="ORF">H7F51_15130</name>
</gene>
<evidence type="ECO:0000256" key="1">
    <source>
        <dbReference type="ARBA" id="ARBA00022553"/>
    </source>
</evidence>
<dbReference type="InterPro" id="IPR039420">
    <property type="entry name" value="WalR-like"/>
</dbReference>
<evidence type="ECO:0000256" key="3">
    <source>
        <dbReference type="ARBA" id="ARBA00023015"/>
    </source>
</evidence>
<dbReference type="PANTHER" id="PTHR48111:SF1">
    <property type="entry name" value="TWO-COMPONENT RESPONSE REGULATOR ORR33"/>
    <property type="match status" value="1"/>
</dbReference>
<dbReference type="InterPro" id="IPR000792">
    <property type="entry name" value="Tscrpt_reg_LuxR_C"/>
</dbReference>
<evidence type="ECO:0000313" key="10">
    <source>
        <dbReference type="Proteomes" id="UP000566813"/>
    </source>
</evidence>